<reference evidence="1 2" key="1">
    <citation type="journal article" date="2019" name="Nat. Ecol. Evol.">
        <title>Megaphylogeny resolves global patterns of mushroom evolution.</title>
        <authorList>
            <person name="Varga T."/>
            <person name="Krizsan K."/>
            <person name="Foldi C."/>
            <person name="Dima B."/>
            <person name="Sanchez-Garcia M."/>
            <person name="Sanchez-Ramirez S."/>
            <person name="Szollosi G.J."/>
            <person name="Szarkandi J.G."/>
            <person name="Papp V."/>
            <person name="Albert L."/>
            <person name="Andreopoulos W."/>
            <person name="Angelini C."/>
            <person name="Antonin V."/>
            <person name="Barry K.W."/>
            <person name="Bougher N.L."/>
            <person name="Buchanan P."/>
            <person name="Buyck B."/>
            <person name="Bense V."/>
            <person name="Catcheside P."/>
            <person name="Chovatia M."/>
            <person name="Cooper J."/>
            <person name="Damon W."/>
            <person name="Desjardin D."/>
            <person name="Finy P."/>
            <person name="Geml J."/>
            <person name="Haridas S."/>
            <person name="Hughes K."/>
            <person name="Justo A."/>
            <person name="Karasinski D."/>
            <person name="Kautmanova I."/>
            <person name="Kiss B."/>
            <person name="Kocsube S."/>
            <person name="Kotiranta H."/>
            <person name="LaButti K.M."/>
            <person name="Lechner B.E."/>
            <person name="Liimatainen K."/>
            <person name="Lipzen A."/>
            <person name="Lukacs Z."/>
            <person name="Mihaltcheva S."/>
            <person name="Morgado L.N."/>
            <person name="Niskanen T."/>
            <person name="Noordeloos M.E."/>
            <person name="Ohm R.A."/>
            <person name="Ortiz-Santana B."/>
            <person name="Ovrebo C."/>
            <person name="Racz N."/>
            <person name="Riley R."/>
            <person name="Savchenko A."/>
            <person name="Shiryaev A."/>
            <person name="Soop K."/>
            <person name="Spirin V."/>
            <person name="Szebenyi C."/>
            <person name="Tomsovsky M."/>
            <person name="Tulloss R.E."/>
            <person name="Uehling J."/>
            <person name="Grigoriev I.V."/>
            <person name="Vagvolgyi C."/>
            <person name="Papp T."/>
            <person name="Martin F.M."/>
            <person name="Miettinen O."/>
            <person name="Hibbett D.S."/>
            <person name="Nagy L.G."/>
        </authorList>
    </citation>
    <scope>NUCLEOTIDE SEQUENCE [LARGE SCALE GENOMIC DNA]</scope>
    <source>
        <strain evidence="1 2">NL-1719</strain>
    </source>
</reference>
<accession>A0ACD3A618</accession>
<protein>
    <submittedName>
        <fullName evidence="1">Uncharacterized protein</fullName>
    </submittedName>
</protein>
<sequence length="342" mass="39323">MPVIVIDVMEHIFNSCSAGVLLRFSRTNKYYNHYLNTYMKAHWSIRKHLEPIFPGLLYDEFRALQAKSGLVIFGSSVLNFFARTIDPDALTDMMVTLPASGEVINWFESRGYRRVVDKRAEEDEGGDEDSDSFESDSDDERRGRTPDIVRYSDGTKTVHIWIAHHCTLDYVVGSNLTATMNFITANDAVSLYPHSTLDTKVAVRIRNHDNALSDAFVLKYRSLGWNVLDYIMGCDRATPRSDFYADYDITGIRFVGDGKCWTLPCVPDSPIPEMGLTHFMNSWCLEFTPEGTYTRFHVLQSPELRDRYLVAQNTDLQQYIRRVINDRRDSLVQYKLHSFFGA</sequence>
<gene>
    <name evidence="1" type="ORF">BDN72DRAFT_904625</name>
</gene>
<organism evidence="1 2">
    <name type="scientific">Pluteus cervinus</name>
    <dbReference type="NCBI Taxonomy" id="181527"/>
    <lineage>
        <taxon>Eukaryota</taxon>
        <taxon>Fungi</taxon>
        <taxon>Dikarya</taxon>
        <taxon>Basidiomycota</taxon>
        <taxon>Agaricomycotina</taxon>
        <taxon>Agaricomycetes</taxon>
        <taxon>Agaricomycetidae</taxon>
        <taxon>Agaricales</taxon>
        <taxon>Pluteineae</taxon>
        <taxon>Pluteaceae</taxon>
        <taxon>Pluteus</taxon>
    </lineage>
</organism>
<dbReference type="EMBL" id="ML208725">
    <property type="protein sequence ID" value="TFK60845.1"/>
    <property type="molecule type" value="Genomic_DNA"/>
</dbReference>
<name>A0ACD3A618_9AGAR</name>
<keyword evidence="2" id="KW-1185">Reference proteome</keyword>
<dbReference type="Proteomes" id="UP000308600">
    <property type="component" value="Unassembled WGS sequence"/>
</dbReference>
<evidence type="ECO:0000313" key="1">
    <source>
        <dbReference type="EMBL" id="TFK60845.1"/>
    </source>
</evidence>
<evidence type="ECO:0000313" key="2">
    <source>
        <dbReference type="Proteomes" id="UP000308600"/>
    </source>
</evidence>
<proteinExistence type="predicted"/>